<evidence type="ECO:0000256" key="1">
    <source>
        <dbReference type="SAM" id="MobiDB-lite"/>
    </source>
</evidence>
<organism evidence="2 3">
    <name type="scientific">Halarsenatibacter silvermanii</name>
    <dbReference type="NCBI Taxonomy" id="321763"/>
    <lineage>
        <taxon>Bacteria</taxon>
        <taxon>Bacillati</taxon>
        <taxon>Bacillota</taxon>
        <taxon>Clostridia</taxon>
        <taxon>Halanaerobiales</taxon>
        <taxon>Halarsenatibacteraceae</taxon>
        <taxon>Halarsenatibacter</taxon>
    </lineage>
</organism>
<evidence type="ECO:0000313" key="3">
    <source>
        <dbReference type="Proteomes" id="UP000199476"/>
    </source>
</evidence>
<proteinExistence type="predicted"/>
<keyword evidence="3" id="KW-1185">Reference proteome</keyword>
<feature type="compositionally biased region" description="Basic and acidic residues" evidence="1">
    <location>
        <begin position="814"/>
        <end position="836"/>
    </location>
</feature>
<evidence type="ECO:0008006" key="4">
    <source>
        <dbReference type="Google" id="ProtNLM"/>
    </source>
</evidence>
<protein>
    <recommendedName>
        <fullName evidence="4">Bifunctional DNA primase/polymerase, N-terminal</fullName>
    </recommendedName>
</protein>
<dbReference type="EMBL" id="FNGO01000002">
    <property type="protein sequence ID" value="SDL15220.1"/>
    <property type="molecule type" value="Genomic_DNA"/>
</dbReference>
<reference evidence="2 3" key="1">
    <citation type="submission" date="2016-10" db="EMBL/GenBank/DDBJ databases">
        <authorList>
            <person name="de Groot N.N."/>
        </authorList>
    </citation>
    <scope>NUCLEOTIDE SEQUENCE [LARGE SCALE GENOMIC DNA]</scope>
    <source>
        <strain evidence="2 3">SLAS-1</strain>
    </source>
</reference>
<feature type="region of interest" description="Disordered" evidence="1">
    <location>
        <begin position="811"/>
        <end position="873"/>
    </location>
</feature>
<dbReference type="Proteomes" id="UP000199476">
    <property type="component" value="Unassembled WGS sequence"/>
</dbReference>
<accession>A0A1G9HQJ2</accession>
<dbReference type="AlphaFoldDB" id="A0A1G9HQJ2"/>
<sequence length="873" mass="96305">MEKIEAEGYDAGEVVRAVRYLKDKEEVVEVRIPNAGKLGTVSGYFDDPRALARAVGDYDGEHPIYLTLNPVAGELLARAENRLEHHAQSTTSSGDIERRKWLLVDLDPVRPSGISATDGEREKALERAREMAETLGGEGWPSPALATSGNGAHLLYRVDLPCDSATKELVKKALGALDLRFSTGEVKVDSSTAGAAHLTRLYGTLNPKGDSTEERPHRRSGLIEAPEKPGVLSREELEGIAEILPDGGGKPKNRRSGGGFEIEEWIDEHGLEVAKSAPWNGGEKFVLSECPWDSSHTDNSAYIVRFESGAIAAGCHHDSCSEEDWESLKEEVGFESGPDIPAEEGEEKQADKLIRLASGAEIYQDEVGDTYAVVEIEGHREVLRVDGERFGKWLVKMYYDEERSSPGKKAQRQAVQVLESQAEFGAEERSFCRRVAEAGDGSFYYDLGDEDWKAVKITPDGPEIDERPPAVFVRSGTMEEQAEPEFPGDLSRVLDFVNLQDEDDRLLYQVYLVTCLVPGIPHPVLVLHGAKGSAKSTLLRVTRKVVDPAGQELLTMPNGRRDLVVALTNNYLTSFDNMEKLSKSKSNLLCQASTGGAISLRKLYTDADDKVIEFQRCVALNGINMVTTEPDLLDRSLIFELERLGDGEFREESKLWEEFEKARPTIVGGALTALSGAMELYHEVEPGELGRMADFARWGYAAAEALGLGGDEFLAAYRENQSETNEAVVSSHPVAAAVRKLMEGQEEESGMVSEMLKEMEKAAAENRIDTNDHLWPGAANVLSKRLKEVKSNLEDAGITYSIRKGSDGKILTFRNEEEQRKAEDKESSGSGDRFELDFGDDPQEQDGEEDGFLDDMEKVGDESEKLYPTRDRS</sequence>
<dbReference type="RefSeq" id="WP_200769661.1">
    <property type="nucleotide sequence ID" value="NZ_FNGO01000002.1"/>
</dbReference>
<feature type="compositionally biased region" description="Basic and acidic residues" evidence="1">
    <location>
        <begin position="855"/>
        <end position="873"/>
    </location>
</feature>
<feature type="compositionally biased region" description="Acidic residues" evidence="1">
    <location>
        <begin position="837"/>
        <end position="854"/>
    </location>
</feature>
<evidence type="ECO:0000313" key="2">
    <source>
        <dbReference type="EMBL" id="SDL15220.1"/>
    </source>
</evidence>
<dbReference type="STRING" id="321763.SAMN04488692_1027"/>
<name>A0A1G9HQJ2_9FIRM</name>
<gene>
    <name evidence="2" type="ORF">SAMN04488692_1027</name>
</gene>